<dbReference type="EMBL" id="CAJPVJ010001559">
    <property type="protein sequence ID" value="CAG2164934.1"/>
    <property type="molecule type" value="Genomic_DNA"/>
</dbReference>
<dbReference type="PROSITE" id="PS50859">
    <property type="entry name" value="LONGIN"/>
    <property type="match status" value="2"/>
</dbReference>
<dbReference type="Gene3D" id="3.30.450.50">
    <property type="entry name" value="Longin domain"/>
    <property type="match status" value="2"/>
</dbReference>
<dbReference type="InterPro" id="IPR011012">
    <property type="entry name" value="Longin-like_dom_sf"/>
</dbReference>
<dbReference type="InterPro" id="IPR042855">
    <property type="entry name" value="V_SNARE_CC"/>
</dbReference>
<comment type="similarity">
    <text evidence="2">Belongs to the synaptobrevin family.</text>
</comment>
<evidence type="ECO:0000256" key="10">
    <source>
        <dbReference type="PROSITE-ProRule" id="PRU00290"/>
    </source>
</evidence>
<dbReference type="SMART" id="SM01270">
    <property type="entry name" value="Longin"/>
    <property type="match status" value="1"/>
</dbReference>
<dbReference type="EMBL" id="OC916384">
    <property type="protein sequence ID" value="CAD7644089.1"/>
    <property type="molecule type" value="Genomic_DNA"/>
</dbReference>
<reference evidence="13" key="1">
    <citation type="submission" date="2020-11" db="EMBL/GenBank/DDBJ databases">
        <authorList>
            <person name="Tran Van P."/>
        </authorList>
    </citation>
    <scope>NUCLEOTIDE SEQUENCE</scope>
</reference>
<feature type="domain" description="Longin" evidence="11">
    <location>
        <begin position="9"/>
        <end position="103"/>
    </location>
</feature>
<keyword evidence="3" id="KW-0488">Methylation</keyword>
<dbReference type="OrthoDB" id="27923at2759"/>
<dbReference type="Pfam" id="PF00957">
    <property type="entry name" value="Synaptobrevin"/>
    <property type="match status" value="1"/>
</dbReference>
<keyword evidence="14" id="KW-1185">Reference proteome</keyword>
<evidence type="ECO:0000313" key="14">
    <source>
        <dbReference type="Proteomes" id="UP000728032"/>
    </source>
</evidence>
<comment type="function">
    <text evidence="8">Vesicular soluble NSF attachment protein receptor (v-SNARE) mediating vesicle docking and fusion to a specific acceptor cellular compartment. Functions in endoplasmic reticulum to Golgi transport; as part of a SNARE complex composed of GOSR1, GOSR2 and STX5. Functions in early/recycling endosome to TGN transport; as part of a SNARE complex composed of BET1L, GOSR1 and STX5. Has a S-palmitoyl transferase activity.</text>
</comment>
<keyword evidence="4" id="KW-0472">Membrane</keyword>
<dbReference type="GO" id="GO:0030659">
    <property type="term" value="C:cytoplasmic vesicle membrane"/>
    <property type="evidence" value="ECO:0007669"/>
    <property type="project" value="UniProtKB-SubCell"/>
</dbReference>
<evidence type="ECO:0000256" key="8">
    <source>
        <dbReference type="ARBA" id="ARBA00025256"/>
    </source>
</evidence>
<keyword evidence="10" id="KW-0175">Coiled coil</keyword>
<gene>
    <name evidence="13" type="ORF">ONB1V03_LOCUS4481</name>
</gene>
<dbReference type="GO" id="GO:0005484">
    <property type="term" value="F:SNAP receptor activity"/>
    <property type="evidence" value="ECO:0007669"/>
    <property type="project" value="TreeGrafter"/>
</dbReference>
<dbReference type="Proteomes" id="UP000728032">
    <property type="component" value="Unassembled WGS sequence"/>
</dbReference>
<evidence type="ECO:0000256" key="4">
    <source>
        <dbReference type="ARBA" id="ARBA00023136"/>
    </source>
</evidence>
<accession>A0A7R9LLV9</accession>
<dbReference type="GO" id="GO:0000139">
    <property type="term" value="C:Golgi membrane"/>
    <property type="evidence" value="ECO:0007669"/>
    <property type="project" value="UniProtKB-SubCell"/>
</dbReference>
<evidence type="ECO:0000313" key="13">
    <source>
        <dbReference type="EMBL" id="CAD7644089.1"/>
    </source>
</evidence>
<dbReference type="PANTHER" id="PTHR45806">
    <property type="entry name" value="SYNAPTOBREVIN HOMOLOG YKT6"/>
    <property type="match status" value="1"/>
</dbReference>
<dbReference type="SUPFAM" id="SSF58038">
    <property type="entry name" value="SNARE fusion complex"/>
    <property type="match status" value="1"/>
</dbReference>
<feature type="domain" description="Longin" evidence="11">
    <location>
        <begin position="105"/>
        <end position="171"/>
    </location>
</feature>
<dbReference type="PANTHER" id="PTHR45806:SF1">
    <property type="entry name" value="SYNAPTOBREVIN HOMOLOG YKT6"/>
    <property type="match status" value="1"/>
</dbReference>
<evidence type="ECO:0000256" key="3">
    <source>
        <dbReference type="ARBA" id="ARBA00022481"/>
    </source>
</evidence>
<dbReference type="InterPro" id="IPR010908">
    <property type="entry name" value="Longin_dom"/>
</dbReference>
<dbReference type="Pfam" id="PF13774">
    <property type="entry name" value="Longin"/>
    <property type="match status" value="2"/>
</dbReference>
<evidence type="ECO:0000256" key="2">
    <source>
        <dbReference type="ARBA" id="ARBA00008025"/>
    </source>
</evidence>
<keyword evidence="6" id="KW-0449">Lipoprotein</keyword>
<evidence type="ECO:0000256" key="1">
    <source>
        <dbReference type="ARBA" id="ARBA00004444"/>
    </source>
</evidence>
<dbReference type="GO" id="GO:0006888">
    <property type="term" value="P:endoplasmic reticulum to Golgi vesicle-mediated transport"/>
    <property type="evidence" value="ECO:0007669"/>
    <property type="project" value="TreeGrafter"/>
</dbReference>
<dbReference type="PROSITE" id="PS50892">
    <property type="entry name" value="V_SNARE"/>
    <property type="match status" value="1"/>
</dbReference>
<comment type="subcellular location">
    <subcellularLocation>
        <location evidence="9">Cytoplasmic vesicle membrane</location>
        <topology evidence="9">Lipid-anchor</topology>
        <orientation evidence="9">Cytoplasmic side</orientation>
    </subcellularLocation>
    <subcellularLocation>
        <location evidence="1">Golgi apparatus membrane</location>
        <topology evidence="1">Lipid-anchor</topology>
        <orientation evidence="1">Cytoplasmic side</orientation>
    </subcellularLocation>
</comment>
<dbReference type="CDD" id="cd14824">
    <property type="entry name" value="Longin"/>
    <property type="match status" value="1"/>
</dbReference>
<protein>
    <submittedName>
        <fullName evidence="13">Uncharacterized protein</fullName>
    </submittedName>
</protein>
<sequence>MVKLYYMSVLFKNENNRVVNLKSASDLSSFGFFQRNSVHEFMKFTTKVCVERSEKASRSSIKQQEYLCHIYIRSDGLSGVIISDHEYPHRVAHTLISRVLDEFYYLCHIYIRSDGLSGVIISDHEYPHRVAHTLISRVLDEFSETVPSHSWPTTLDNSSPYSALDSYLAKYQNPKEADAMTKIQEDLDETKIILHNTITSILQRGEKLDTLVAKSEDLSSQSKVFYKTARKTNQCCQLL</sequence>
<evidence type="ECO:0000256" key="6">
    <source>
        <dbReference type="ARBA" id="ARBA00023288"/>
    </source>
</evidence>
<dbReference type="CDD" id="cd15867">
    <property type="entry name" value="R-SNARE_YKT6"/>
    <property type="match status" value="1"/>
</dbReference>
<keyword evidence="5" id="KW-0564">Palmitate</keyword>
<dbReference type="Gene3D" id="1.20.5.110">
    <property type="match status" value="1"/>
</dbReference>
<dbReference type="InterPro" id="IPR045848">
    <property type="entry name" value="R-SNARE_YKT6"/>
</dbReference>
<dbReference type="SUPFAM" id="SSF64356">
    <property type="entry name" value="SNARE-like"/>
    <property type="match status" value="2"/>
</dbReference>
<evidence type="ECO:0000256" key="7">
    <source>
        <dbReference type="ARBA" id="ARBA00023289"/>
    </source>
</evidence>
<feature type="domain" description="V-SNARE coiled-coil homology" evidence="12">
    <location>
        <begin position="179"/>
        <end position="239"/>
    </location>
</feature>
<organism evidence="13">
    <name type="scientific">Oppiella nova</name>
    <dbReference type="NCBI Taxonomy" id="334625"/>
    <lineage>
        <taxon>Eukaryota</taxon>
        <taxon>Metazoa</taxon>
        <taxon>Ecdysozoa</taxon>
        <taxon>Arthropoda</taxon>
        <taxon>Chelicerata</taxon>
        <taxon>Arachnida</taxon>
        <taxon>Acari</taxon>
        <taxon>Acariformes</taxon>
        <taxon>Sarcoptiformes</taxon>
        <taxon>Oribatida</taxon>
        <taxon>Brachypylina</taxon>
        <taxon>Oppioidea</taxon>
        <taxon>Oppiidae</taxon>
        <taxon>Oppiella</taxon>
    </lineage>
</organism>
<evidence type="ECO:0000256" key="5">
    <source>
        <dbReference type="ARBA" id="ARBA00023139"/>
    </source>
</evidence>
<evidence type="ECO:0000259" key="12">
    <source>
        <dbReference type="PROSITE" id="PS50892"/>
    </source>
</evidence>
<keyword evidence="7" id="KW-0636">Prenylation</keyword>
<evidence type="ECO:0000256" key="9">
    <source>
        <dbReference type="ARBA" id="ARBA00025701"/>
    </source>
</evidence>
<dbReference type="AlphaFoldDB" id="A0A7R9LLV9"/>
<evidence type="ECO:0000259" key="11">
    <source>
        <dbReference type="PROSITE" id="PS50859"/>
    </source>
</evidence>
<name>A0A7R9LLV9_9ACAR</name>
<proteinExistence type="inferred from homology"/>